<dbReference type="Gene3D" id="3.40.50.1820">
    <property type="entry name" value="alpha/beta hydrolase"/>
    <property type="match status" value="1"/>
</dbReference>
<dbReference type="InterPro" id="IPR050585">
    <property type="entry name" value="Xaa-Pro_dipeptidyl-ppase/CocE"/>
</dbReference>
<protein>
    <recommendedName>
        <fullName evidence="1">Peptidase S9 prolyl oligopeptidase catalytic domain-containing protein</fullName>
    </recommendedName>
</protein>
<comment type="caution">
    <text evidence="2">The sequence shown here is derived from an EMBL/GenBank/DDBJ whole genome shotgun (WGS) entry which is preliminary data.</text>
</comment>
<reference evidence="3" key="1">
    <citation type="submission" date="2015-07" db="EMBL/GenBank/DDBJ databases">
        <authorList>
            <person name="Ju K.-S."/>
            <person name="Doroghazi J.R."/>
            <person name="Metcalf W.W."/>
        </authorList>
    </citation>
    <scope>NUCLEOTIDE SEQUENCE [LARGE SCALE GENOMIC DNA]</scope>
    <source>
        <strain evidence="3">NRRL 2290</strain>
    </source>
</reference>
<evidence type="ECO:0000259" key="1">
    <source>
        <dbReference type="Pfam" id="PF00326"/>
    </source>
</evidence>
<proteinExistence type="predicted"/>
<dbReference type="InterPro" id="IPR029058">
    <property type="entry name" value="AB_hydrolase_fold"/>
</dbReference>
<dbReference type="PANTHER" id="PTHR43056">
    <property type="entry name" value="PEPTIDASE S9 PROLYL OLIGOPEPTIDASE"/>
    <property type="match status" value="1"/>
</dbReference>
<gene>
    <name evidence="2" type="ORF">ADK37_11395</name>
</gene>
<dbReference type="STRING" id="67356.AQJ84_23115"/>
<dbReference type="RefSeq" id="WP_053190961.1">
    <property type="nucleotide sequence ID" value="NZ_KQ948994.1"/>
</dbReference>
<dbReference type="SUPFAM" id="SSF53474">
    <property type="entry name" value="alpha/beta-Hydrolases"/>
    <property type="match status" value="1"/>
</dbReference>
<name>A0A0L8LFZ1_9ACTN</name>
<dbReference type="InterPro" id="IPR001375">
    <property type="entry name" value="Peptidase_S9_cat"/>
</dbReference>
<sequence length="649" mass="71101">MSQSKEPIPYGSWPSSLSAADVAEGMPSPEWLGFVGDEVWWTESLAHDGGRSALMRRAPDGVGAQVLPPGWDVRTRLHEYGARPWRALSAHPADGIVFTHWTDQRVYRWRPNTDPEPLTPPATVQATCRYGDFAVRGDEAWCVRETIRTEGDTPAQVHRDLVALPLDGRAAGDRSAVRVLASTHDFMTGPRIEPGGRRVAWIGWNHPAMPWDSTDLMVAEISPDGTLHNLTRALDGGRQQSVTQAEWAADGSGRLYAVTDPEGWWNLYEVTPGGPARNLCPLAEEFGEALWRMGTSWFQPLSDGGIAVVHGTSERRLGILAPDGDLTDLGPGGQYTQWSTPATDGHRIAAVAAGPDHRPTVVLVEPHQREPEPLRTDRRTLAATPYLRTYHGPDGEPVHAHVHPPHHPRATNPDGELPPFVVFAHGGPTNRSPLVPLDHITYFTSRGIGVLDVQYGGSTGFGRAYRDRLRGAWGVVDVQDCAAAARGIVADGLADPDRIAIRGASAGGWTAAASLIAEPDLYRAAAIYFPVLDADTWRRTTHDFESRYAETLIGPWPKSRELYEQRSPVHRADRIRAPFVLFQGTEDAICPPGQAEQFLKQLEGSDTPYTHRLFEGEGHGFRGAATVIHTLQAELALYSRVFGFHLAPE</sequence>
<dbReference type="Pfam" id="PF00326">
    <property type="entry name" value="Peptidase_S9"/>
    <property type="match status" value="1"/>
</dbReference>
<dbReference type="eggNOG" id="COG1506">
    <property type="taxonomic scope" value="Bacteria"/>
</dbReference>
<dbReference type="Proteomes" id="UP000037251">
    <property type="component" value="Unassembled WGS sequence"/>
</dbReference>
<dbReference type="SUPFAM" id="SSF82171">
    <property type="entry name" value="DPP6 N-terminal domain-like"/>
    <property type="match status" value="1"/>
</dbReference>
<keyword evidence="3" id="KW-1185">Reference proteome</keyword>
<dbReference type="AlphaFoldDB" id="A0A0L8LFZ1"/>
<evidence type="ECO:0000313" key="3">
    <source>
        <dbReference type="Proteomes" id="UP000037251"/>
    </source>
</evidence>
<dbReference type="EMBL" id="LGUS01000116">
    <property type="protein sequence ID" value="KOG37034.1"/>
    <property type="molecule type" value="Genomic_DNA"/>
</dbReference>
<dbReference type="PATRIC" id="fig|67356.5.peg.2462"/>
<dbReference type="GO" id="GO:0006508">
    <property type="term" value="P:proteolysis"/>
    <property type="evidence" value="ECO:0007669"/>
    <property type="project" value="InterPro"/>
</dbReference>
<feature type="domain" description="Peptidase S9 prolyl oligopeptidase catalytic" evidence="1">
    <location>
        <begin position="440"/>
        <end position="643"/>
    </location>
</feature>
<dbReference type="GO" id="GO:0008236">
    <property type="term" value="F:serine-type peptidase activity"/>
    <property type="evidence" value="ECO:0007669"/>
    <property type="project" value="InterPro"/>
</dbReference>
<organism evidence="2 3">
    <name type="scientific">Streptomyces resistomycificus</name>
    <dbReference type="NCBI Taxonomy" id="67356"/>
    <lineage>
        <taxon>Bacteria</taxon>
        <taxon>Bacillati</taxon>
        <taxon>Actinomycetota</taxon>
        <taxon>Actinomycetes</taxon>
        <taxon>Kitasatosporales</taxon>
        <taxon>Streptomycetaceae</taxon>
        <taxon>Streptomyces</taxon>
        <taxon>Streptomyces aurantiacus group</taxon>
    </lineage>
</organism>
<evidence type="ECO:0000313" key="2">
    <source>
        <dbReference type="EMBL" id="KOG37034.1"/>
    </source>
</evidence>
<dbReference type="PANTHER" id="PTHR43056:SF5">
    <property type="entry name" value="PEPTIDASE S9 PROLYL OLIGOPEPTIDASE CATALYTIC DOMAIN-CONTAINING PROTEIN"/>
    <property type="match status" value="1"/>
</dbReference>
<accession>A0A0L8LFZ1</accession>